<dbReference type="Proteomes" id="UP001630127">
    <property type="component" value="Unassembled WGS sequence"/>
</dbReference>
<reference evidence="1 2" key="1">
    <citation type="submission" date="2024-11" db="EMBL/GenBank/DDBJ databases">
        <title>A near-complete genome assembly of Cinchona calisaya.</title>
        <authorList>
            <person name="Lian D.C."/>
            <person name="Zhao X.W."/>
            <person name="Wei L."/>
        </authorList>
    </citation>
    <scope>NUCLEOTIDE SEQUENCE [LARGE SCALE GENOMIC DNA]</scope>
    <source>
        <tissue evidence="1">Nenye</tissue>
    </source>
</reference>
<dbReference type="Gene3D" id="3.80.10.10">
    <property type="entry name" value="Ribonuclease Inhibitor"/>
    <property type="match status" value="1"/>
</dbReference>
<evidence type="ECO:0000313" key="2">
    <source>
        <dbReference type="Proteomes" id="UP001630127"/>
    </source>
</evidence>
<dbReference type="InterPro" id="IPR032675">
    <property type="entry name" value="LRR_dom_sf"/>
</dbReference>
<dbReference type="PANTHER" id="PTHR15140:SF33">
    <property type="entry name" value="LATE BLIGHT RESISTANCE PROTEIN HOMOLOG R1A-3 ISOFORM X1"/>
    <property type="match status" value="1"/>
</dbReference>
<dbReference type="PANTHER" id="PTHR15140">
    <property type="entry name" value="TUBULIN-SPECIFIC CHAPERONE E"/>
    <property type="match status" value="1"/>
</dbReference>
<keyword evidence="2" id="KW-1185">Reference proteome</keyword>
<comment type="caution">
    <text evidence="1">The sequence shown here is derived from an EMBL/GenBank/DDBJ whole genome shotgun (WGS) entry which is preliminary data.</text>
</comment>
<name>A0ABD2ZGU7_9GENT</name>
<organism evidence="1 2">
    <name type="scientific">Cinchona calisaya</name>
    <dbReference type="NCBI Taxonomy" id="153742"/>
    <lineage>
        <taxon>Eukaryota</taxon>
        <taxon>Viridiplantae</taxon>
        <taxon>Streptophyta</taxon>
        <taxon>Embryophyta</taxon>
        <taxon>Tracheophyta</taxon>
        <taxon>Spermatophyta</taxon>
        <taxon>Magnoliopsida</taxon>
        <taxon>eudicotyledons</taxon>
        <taxon>Gunneridae</taxon>
        <taxon>Pentapetalae</taxon>
        <taxon>asterids</taxon>
        <taxon>lamiids</taxon>
        <taxon>Gentianales</taxon>
        <taxon>Rubiaceae</taxon>
        <taxon>Cinchonoideae</taxon>
        <taxon>Cinchoneae</taxon>
        <taxon>Cinchona</taxon>
    </lineage>
</organism>
<proteinExistence type="predicted"/>
<dbReference type="AlphaFoldDB" id="A0ABD2ZGU7"/>
<protein>
    <submittedName>
        <fullName evidence="1">Uncharacterized protein</fullName>
    </submittedName>
</protein>
<evidence type="ECO:0000313" key="1">
    <source>
        <dbReference type="EMBL" id="KAL3518686.1"/>
    </source>
</evidence>
<accession>A0ABD2ZGU7</accession>
<dbReference type="EMBL" id="JBJUIK010000009">
    <property type="protein sequence ID" value="KAL3518686.1"/>
    <property type="molecule type" value="Genomic_DNA"/>
</dbReference>
<gene>
    <name evidence="1" type="ORF">ACH5RR_021275</name>
</gene>
<sequence length="106" mass="12350">MMEEVMWEMEEGEFPKLKFLKLEYLDIVRWIGSGELFPCLQKLVLGEGVELVELPSCLGCISTLEFIEMHYCPDSLISLVREIEEEQISMGNVDMKVLNFRIDEED</sequence>